<reference evidence="2 3" key="1">
    <citation type="submission" date="2018-06" db="EMBL/GenBank/DDBJ databases">
        <title>Azoarcus communis strain SWub3 genome.</title>
        <authorList>
            <person name="Zorraquino Salvo V."/>
            <person name="Toubiana D."/>
            <person name="Blumwald E."/>
        </authorList>
    </citation>
    <scope>NUCLEOTIDE SEQUENCE [LARGE SCALE GENOMIC DNA]</scope>
    <source>
        <strain evidence="2 3">SWub3</strain>
    </source>
</reference>
<dbReference type="EMBL" id="QKOE01000012">
    <property type="protein sequence ID" value="PZA15668.1"/>
    <property type="molecule type" value="Genomic_DNA"/>
</dbReference>
<protein>
    <submittedName>
        <fullName evidence="2">Nuclear transport factor 2 family protein</fullName>
    </submittedName>
</protein>
<comment type="caution">
    <text evidence="2">The sequence shown here is derived from an EMBL/GenBank/DDBJ whole genome shotgun (WGS) entry which is preliminary data.</text>
</comment>
<evidence type="ECO:0000313" key="3">
    <source>
        <dbReference type="Proteomes" id="UP000248259"/>
    </source>
</evidence>
<dbReference type="OrthoDB" id="1115105at2"/>
<dbReference type="Gene3D" id="3.10.450.50">
    <property type="match status" value="1"/>
</dbReference>
<proteinExistence type="predicted"/>
<dbReference type="Proteomes" id="UP000248259">
    <property type="component" value="Unassembled WGS sequence"/>
</dbReference>
<dbReference type="AlphaFoldDB" id="A0A323V684"/>
<dbReference type="InterPro" id="IPR032710">
    <property type="entry name" value="NTF2-like_dom_sf"/>
</dbReference>
<feature type="domain" description="SnoaL-like" evidence="1">
    <location>
        <begin position="32"/>
        <end position="131"/>
    </location>
</feature>
<dbReference type="Pfam" id="PF12680">
    <property type="entry name" value="SnoaL_2"/>
    <property type="match status" value="1"/>
</dbReference>
<dbReference type="InterPro" id="IPR037401">
    <property type="entry name" value="SnoaL-like"/>
</dbReference>
<keyword evidence="3" id="KW-1185">Reference proteome</keyword>
<dbReference type="SUPFAM" id="SSF54427">
    <property type="entry name" value="NTF2-like"/>
    <property type="match status" value="1"/>
</dbReference>
<name>A0A323V684_9RHOO</name>
<sequence>MPAEATLFPPDPSRDRPVVAARSLAAVVDDIARFYETLTPLSLTRLDVFYARDARFKDPFNEVIGVAAIIRIFEHMFASVDAPRFIVHTRLVDGEQAMLGWDFLFGMGRRDIVIRGVSHLRFDGDGRVVLHRDYWDAAEELYAKLPVLGALMRTLQRRLSVPQPV</sequence>
<gene>
    <name evidence="2" type="ORF">DNK49_15805</name>
</gene>
<evidence type="ECO:0000313" key="2">
    <source>
        <dbReference type="EMBL" id="PZA15668.1"/>
    </source>
</evidence>
<evidence type="ECO:0000259" key="1">
    <source>
        <dbReference type="Pfam" id="PF12680"/>
    </source>
</evidence>
<organism evidence="2 3">
    <name type="scientific">Parazoarcus communis SWub3 = DSM 12120</name>
    <dbReference type="NCBI Taxonomy" id="1121029"/>
    <lineage>
        <taxon>Bacteria</taxon>
        <taxon>Pseudomonadati</taxon>
        <taxon>Pseudomonadota</taxon>
        <taxon>Betaproteobacteria</taxon>
        <taxon>Rhodocyclales</taxon>
        <taxon>Zoogloeaceae</taxon>
        <taxon>Parazoarcus</taxon>
    </lineage>
</organism>
<accession>A0A323V684</accession>